<evidence type="ECO:0000313" key="2">
    <source>
        <dbReference type="EMBL" id="CAG8780507.1"/>
    </source>
</evidence>
<accession>A0ABN7VKA2</accession>
<comment type="caution">
    <text evidence="2">The sequence shown here is derived from an EMBL/GenBank/DDBJ whole genome shotgun (WGS) entry which is preliminary data.</text>
</comment>
<protein>
    <submittedName>
        <fullName evidence="2">25347_t:CDS:1</fullName>
    </submittedName>
</protein>
<gene>
    <name evidence="2" type="ORF">GMARGA_LOCUS19661</name>
</gene>
<name>A0ABN7VKA2_GIGMA</name>
<dbReference type="PANTHER" id="PTHR34714:SF2">
    <property type="entry name" value="EGF-LIKE DOMAIN-CONTAINING PROTEIN"/>
    <property type="match status" value="1"/>
</dbReference>
<keyword evidence="1" id="KW-0175">Coiled coil</keyword>
<keyword evidence="3" id="KW-1185">Reference proteome</keyword>
<sequence>MSNKFELELNKNIGSWKKLYEDVLAHFNIRFEPEPLPLQAVLQTDVQIFESDLVINLNEFFQKFENKINAQIIRIYSDVVQLSDDLEIQMLESHGIILIVARRFEAKQGCQISIKYKEENHFQLLIYTMEMPSELIIKNEDKDPLKFKINSPTIIGGLISLDSGKFEDIPDFDRLILQKKQLSKILRFSLQIAVALFYDNRKVTRSILEWIIKINEQLKYKEEKEFDMGKKLYYRALRMLELLNDFIEREKSKFTFVPRLNMENYKNHICQLIEFAKGYENEFKDVLRDEYNNKQKIKELNYKLLDYKKESNRFESAHNLTKETENKLQENKNDTANALEEFKEGVDDWLKERKNAAQKELCIAIIELSLSAGKVVIQPGGVLSFVDTVKKVSKSVQEVLENINIENIKKLANITEDEDVKKELDLAKDINQKADKIKEITKNLKTSYNIAGELNKSAEEMSKTFEDFINKNISESLETKDQKGIMLRNELKSIRNNIAKLSEIIKSFGQNIKGAEEYIKSLSDFINLIDAHIEAKIEENERSKDLSEIQLQIEMYNKIEERLEQRIQIENKSQDGEIKLLLFEHLINIKYCMTLFMEKYRSAYKYWTLSESKLKLSVTKEFNETVINKMFEDLDDVFNDRPRLKKTTIEFKDKYIDEFKQNNSVIIDIPLDCNELNNYARLRLHAFRIYLKGVGSINESIGLYISHSDTFADRDKNNNVYYFKSDPKREGFEYKVHKDHSAECDLSEKYKIVFDNIYYKLEDKDYSFAPTPFSQWKISLYPNRKHDLTNLESIIVDLEVYCFVI</sequence>
<feature type="coiled-coil region" evidence="1">
    <location>
        <begin position="321"/>
        <end position="359"/>
    </location>
</feature>
<organism evidence="2 3">
    <name type="scientific">Gigaspora margarita</name>
    <dbReference type="NCBI Taxonomy" id="4874"/>
    <lineage>
        <taxon>Eukaryota</taxon>
        <taxon>Fungi</taxon>
        <taxon>Fungi incertae sedis</taxon>
        <taxon>Mucoromycota</taxon>
        <taxon>Glomeromycotina</taxon>
        <taxon>Glomeromycetes</taxon>
        <taxon>Diversisporales</taxon>
        <taxon>Gigasporaceae</taxon>
        <taxon>Gigaspora</taxon>
    </lineage>
</organism>
<evidence type="ECO:0000256" key="1">
    <source>
        <dbReference type="SAM" id="Coils"/>
    </source>
</evidence>
<dbReference type="EMBL" id="CAJVQB010016565">
    <property type="protein sequence ID" value="CAG8780507.1"/>
    <property type="molecule type" value="Genomic_DNA"/>
</dbReference>
<reference evidence="2 3" key="1">
    <citation type="submission" date="2021-06" db="EMBL/GenBank/DDBJ databases">
        <authorList>
            <person name="Kallberg Y."/>
            <person name="Tangrot J."/>
            <person name="Rosling A."/>
        </authorList>
    </citation>
    <scope>NUCLEOTIDE SEQUENCE [LARGE SCALE GENOMIC DNA]</scope>
    <source>
        <strain evidence="2 3">120-4 pot B 10/14</strain>
    </source>
</reference>
<evidence type="ECO:0000313" key="3">
    <source>
        <dbReference type="Proteomes" id="UP000789901"/>
    </source>
</evidence>
<dbReference type="PANTHER" id="PTHR34714">
    <property type="entry name" value="EGF-LIKE DOMAIN-CONTAINING PROTEIN"/>
    <property type="match status" value="1"/>
</dbReference>
<dbReference type="Proteomes" id="UP000789901">
    <property type="component" value="Unassembled WGS sequence"/>
</dbReference>
<proteinExistence type="predicted"/>